<keyword evidence="2" id="KW-1133">Transmembrane helix</keyword>
<feature type="transmembrane region" description="Helical" evidence="2">
    <location>
        <begin position="133"/>
        <end position="151"/>
    </location>
</feature>
<keyword evidence="4" id="KW-1185">Reference proteome</keyword>
<feature type="transmembrane region" description="Helical" evidence="2">
    <location>
        <begin position="74"/>
        <end position="98"/>
    </location>
</feature>
<feature type="transmembrane region" description="Helical" evidence="2">
    <location>
        <begin position="45"/>
        <end position="67"/>
    </location>
</feature>
<sequence>MSLIPLTPARRAFAIIGGLIVAATWFYLVLVRPTDWSAVGGSTEALLTLAGYVGGAALLLIAVLPALPARTIGLIPIALVLNIVIGQIIGAIGIPLYLDSVGTVLIAALAGPIAGLATGTLSSVVWGLFNPAALPFAAVAAATGWLAGLMIKHGGFTTLLRVILSGMVLGLVTGALSAPVAAFVYGGTAGGGNGCAGVAAAGDGQLTTRLRHAAGVHLRPAGQGHRPAAGVGRREIPAEKDPGQPATRGKPPPCPRLTLCLGWSGRSR</sequence>
<dbReference type="Gene3D" id="1.10.1760.20">
    <property type="match status" value="1"/>
</dbReference>
<dbReference type="STRING" id="1224163.B841_05420"/>
<dbReference type="EMBL" id="CP003924">
    <property type="protein sequence ID" value="AGS34557.1"/>
    <property type="molecule type" value="Genomic_DNA"/>
</dbReference>
<gene>
    <name evidence="3" type="ORF">B841_05420</name>
</gene>
<evidence type="ECO:0000256" key="1">
    <source>
        <dbReference type="SAM" id="MobiDB-lite"/>
    </source>
</evidence>
<keyword evidence="2" id="KW-0812">Transmembrane</keyword>
<organism evidence="3 4">
    <name type="scientific">Corynebacterium maris DSM 45190</name>
    <dbReference type="NCBI Taxonomy" id="1224163"/>
    <lineage>
        <taxon>Bacteria</taxon>
        <taxon>Bacillati</taxon>
        <taxon>Actinomycetota</taxon>
        <taxon>Actinomycetes</taxon>
        <taxon>Mycobacteriales</taxon>
        <taxon>Corynebacteriaceae</taxon>
        <taxon>Corynebacterium</taxon>
    </lineage>
</organism>
<evidence type="ECO:0000256" key="2">
    <source>
        <dbReference type="SAM" id="Phobius"/>
    </source>
</evidence>
<feature type="compositionally biased region" description="Basic and acidic residues" evidence="1">
    <location>
        <begin position="232"/>
        <end position="242"/>
    </location>
</feature>
<protein>
    <submittedName>
        <fullName evidence="3">Uncharacterized protein</fullName>
    </submittedName>
</protein>
<dbReference type="HOGENOM" id="CLU_1037142_0_0_11"/>
<feature type="transmembrane region" description="Helical" evidence="2">
    <location>
        <begin position="104"/>
        <end position="126"/>
    </location>
</feature>
<dbReference type="AlphaFoldDB" id="S5SU42"/>
<dbReference type="PATRIC" id="fig|1224163.3.peg.1086"/>
<feature type="region of interest" description="Disordered" evidence="1">
    <location>
        <begin position="219"/>
        <end position="258"/>
    </location>
</feature>
<proteinExistence type="predicted"/>
<feature type="transmembrane region" description="Helical" evidence="2">
    <location>
        <begin position="12"/>
        <end position="30"/>
    </location>
</feature>
<accession>S5SU42</accession>
<evidence type="ECO:0000313" key="3">
    <source>
        <dbReference type="EMBL" id="AGS34557.1"/>
    </source>
</evidence>
<feature type="transmembrane region" description="Helical" evidence="2">
    <location>
        <begin position="163"/>
        <end position="185"/>
    </location>
</feature>
<dbReference type="KEGG" id="cmd:B841_05420"/>
<name>S5SU42_9CORY</name>
<reference evidence="3 4" key="1">
    <citation type="submission" date="2012-11" db="EMBL/GenBank/DDBJ databases">
        <title>The complete genome sequence of Corynebacterium maris Coryn-1 (=DSM 45190).</title>
        <authorList>
            <person name="Schaffert L."/>
            <person name="Albersmeier A."/>
            <person name="Kalinowski J."/>
            <person name="Ruckert C."/>
        </authorList>
    </citation>
    <scope>NUCLEOTIDE SEQUENCE [LARGE SCALE GENOMIC DNA]</scope>
    <source>
        <strain evidence="4">Coryn-1</strain>
    </source>
</reference>
<dbReference type="Proteomes" id="UP000015388">
    <property type="component" value="Chromosome"/>
</dbReference>
<keyword evidence="2" id="KW-0472">Membrane</keyword>
<dbReference type="eggNOG" id="COG3275">
    <property type="taxonomic scope" value="Bacteria"/>
</dbReference>
<evidence type="ECO:0000313" key="4">
    <source>
        <dbReference type="Proteomes" id="UP000015388"/>
    </source>
</evidence>